<proteinExistence type="inferred from homology"/>
<comment type="similarity">
    <text evidence="1">Belongs to the glycosyl hydrolase 13 family.</text>
</comment>
<dbReference type="Pfam" id="PF00128">
    <property type="entry name" value="Alpha-amylase"/>
    <property type="match status" value="1"/>
</dbReference>
<dbReference type="EC" id="3.2.1.1" evidence="3"/>
<dbReference type="EMBL" id="JAVDYF010000001">
    <property type="protein sequence ID" value="MDR7354612.1"/>
    <property type="molecule type" value="Genomic_DNA"/>
</dbReference>
<organism evidence="3 4">
    <name type="scientific">Corynebacterium felinum</name>
    <dbReference type="NCBI Taxonomy" id="131318"/>
    <lineage>
        <taxon>Bacteria</taxon>
        <taxon>Bacillati</taxon>
        <taxon>Actinomycetota</taxon>
        <taxon>Actinomycetes</taxon>
        <taxon>Mycobacteriales</taxon>
        <taxon>Corynebacteriaceae</taxon>
        <taxon>Corynebacterium</taxon>
    </lineage>
</organism>
<protein>
    <submittedName>
        <fullName evidence="3">Maltose alpha-D-glucosyltransferase/alpha-amylase</fullName>
        <ecNumber evidence="3">3.2.1.1</ecNumber>
        <ecNumber evidence="3">5.4.99.16</ecNumber>
    </submittedName>
</protein>
<dbReference type="PANTHER" id="PTHR10357">
    <property type="entry name" value="ALPHA-AMYLASE FAMILY MEMBER"/>
    <property type="match status" value="1"/>
</dbReference>
<dbReference type="GO" id="GO:0047471">
    <property type="term" value="F:maltose alpha-D-glucosyltransferase activity"/>
    <property type="evidence" value="ECO:0007669"/>
    <property type="project" value="UniProtKB-EC"/>
</dbReference>
<gene>
    <name evidence="3" type="ORF">J2S37_001150</name>
</gene>
<name>A0ABU2B7M5_9CORY</name>
<dbReference type="InterPro" id="IPR017853">
    <property type="entry name" value="GH"/>
</dbReference>
<dbReference type="Gene3D" id="3.90.400.10">
    <property type="entry name" value="Oligo-1,6-glucosidase, Domain 2"/>
    <property type="match status" value="1"/>
</dbReference>
<dbReference type="EC" id="5.4.99.16" evidence="3"/>
<dbReference type="Gene3D" id="3.20.20.80">
    <property type="entry name" value="Glycosidases"/>
    <property type="match status" value="2"/>
</dbReference>
<sequence>MKTPEWLNTAVFYQIYPQSFYDSNGDGIGDLNGITEKLDHLTYLGINAIWLNPIYHSPFKDAGYDITDHTRIAARYGTETDLTTLIDACHQRNIKITLDLVPGHTSEQHPWFIHSTTNPDCDRYIWTDHWFGDADGLPYIAGETPRNGNYIINFFKCQPALNYGFGRRRHAWQKPSTSQGAETNRQAIADIMKHWLDKGIDGFRVDMADSLVKHDPDKKETIRTWHNIFNRIRPHHPNAAYIAEWGNPAQSLKAGFHTDFYLDWPGNGYNLLVRDKHPYFAPNSPHTTQDFINLYLPHYNATRDKGHFSLISGNHDTTRLAHHLDETSQHLYYTFQLTMPGVPFIYYGDEIAMTWHNLPTHEGGYTRTGSRTPMQWTTNTNAGFSTNPNTYLPTYTNTNVETHRNNPHSLLNHIRTLIHHRHTQPGLHAHQPLTFIPTPNPRIMAYRRGEGIEVYINVSTQNTTLPSGGTTLIHTYGGATLTDNQLTLPPMSAAILKPTQESYPHK</sequence>
<keyword evidence="4" id="KW-1185">Reference proteome</keyword>
<dbReference type="SUPFAM" id="SSF51445">
    <property type="entry name" value="(Trans)glycosidases"/>
    <property type="match status" value="1"/>
</dbReference>
<evidence type="ECO:0000259" key="2">
    <source>
        <dbReference type="SMART" id="SM00642"/>
    </source>
</evidence>
<dbReference type="Proteomes" id="UP001183619">
    <property type="component" value="Unassembled WGS sequence"/>
</dbReference>
<evidence type="ECO:0000313" key="3">
    <source>
        <dbReference type="EMBL" id="MDR7354612.1"/>
    </source>
</evidence>
<dbReference type="GO" id="GO:0004556">
    <property type="term" value="F:alpha-amylase activity"/>
    <property type="evidence" value="ECO:0007669"/>
    <property type="project" value="UniProtKB-EC"/>
</dbReference>
<dbReference type="SMART" id="SM00642">
    <property type="entry name" value="Aamy"/>
    <property type="match status" value="1"/>
</dbReference>
<reference evidence="3 4" key="1">
    <citation type="submission" date="2023-07" db="EMBL/GenBank/DDBJ databases">
        <title>Sequencing the genomes of 1000 actinobacteria strains.</title>
        <authorList>
            <person name="Klenk H.-P."/>
        </authorList>
    </citation>
    <scope>NUCLEOTIDE SEQUENCE [LARGE SCALE GENOMIC DNA]</scope>
    <source>
        <strain evidence="3 4">DSM 44508</strain>
    </source>
</reference>
<keyword evidence="3" id="KW-0378">Hydrolase</keyword>
<keyword evidence="3" id="KW-0326">Glycosidase</keyword>
<dbReference type="InterPro" id="IPR006047">
    <property type="entry name" value="GH13_cat_dom"/>
</dbReference>
<dbReference type="InterPro" id="IPR045857">
    <property type="entry name" value="O16G_dom_2"/>
</dbReference>
<accession>A0ABU2B7M5</accession>
<keyword evidence="3" id="KW-0413">Isomerase</keyword>
<dbReference type="PANTHER" id="PTHR10357:SF179">
    <property type="entry name" value="NEUTRAL AND BASIC AMINO ACID TRANSPORT PROTEIN RBAT"/>
    <property type="match status" value="1"/>
</dbReference>
<evidence type="ECO:0000256" key="1">
    <source>
        <dbReference type="ARBA" id="ARBA00008061"/>
    </source>
</evidence>
<feature type="domain" description="Glycosyl hydrolase family 13 catalytic" evidence="2">
    <location>
        <begin position="14"/>
        <end position="421"/>
    </location>
</feature>
<dbReference type="RefSeq" id="WP_277104542.1">
    <property type="nucleotide sequence ID" value="NZ_BAAAJS010000003.1"/>
</dbReference>
<comment type="caution">
    <text evidence="3">The sequence shown here is derived from an EMBL/GenBank/DDBJ whole genome shotgun (WGS) entry which is preliminary data.</text>
</comment>
<evidence type="ECO:0000313" key="4">
    <source>
        <dbReference type="Proteomes" id="UP001183619"/>
    </source>
</evidence>